<evidence type="ECO:0000256" key="7">
    <source>
        <dbReference type="ARBA" id="ARBA00023237"/>
    </source>
</evidence>
<dbReference type="Pfam" id="PF02321">
    <property type="entry name" value="OEP"/>
    <property type="match status" value="2"/>
</dbReference>
<feature type="compositionally biased region" description="Polar residues" evidence="9">
    <location>
        <begin position="244"/>
        <end position="256"/>
    </location>
</feature>
<feature type="region of interest" description="Disordered" evidence="9">
    <location>
        <begin position="276"/>
        <end position="301"/>
    </location>
</feature>
<evidence type="ECO:0000256" key="8">
    <source>
        <dbReference type="SAM" id="Coils"/>
    </source>
</evidence>
<accession>A0A239M1C5</accession>
<feature type="compositionally biased region" description="Pro residues" evidence="9">
    <location>
        <begin position="28"/>
        <end position="43"/>
    </location>
</feature>
<comment type="subcellular location">
    <subcellularLocation>
        <location evidence="1">Cell outer membrane</location>
    </subcellularLocation>
</comment>
<protein>
    <submittedName>
        <fullName evidence="11">Outer membrane protein TolC</fullName>
    </submittedName>
</protein>
<evidence type="ECO:0000256" key="5">
    <source>
        <dbReference type="ARBA" id="ARBA00022692"/>
    </source>
</evidence>
<dbReference type="OrthoDB" id="102194at2"/>
<feature type="signal peptide" evidence="10">
    <location>
        <begin position="1"/>
        <end position="23"/>
    </location>
</feature>
<keyword evidence="6" id="KW-0472">Membrane</keyword>
<reference evidence="11 12" key="1">
    <citation type="submission" date="2017-06" db="EMBL/GenBank/DDBJ databases">
        <authorList>
            <person name="Kim H.J."/>
            <person name="Triplett B.A."/>
        </authorList>
    </citation>
    <scope>NUCLEOTIDE SEQUENCE [LARGE SCALE GENOMIC DNA]</scope>
    <source>
        <strain evidence="11 12">DSM 18704</strain>
    </source>
</reference>
<evidence type="ECO:0000256" key="9">
    <source>
        <dbReference type="SAM" id="MobiDB-lite"/>
    </source>
</evidence>
<evidence type="ECO:0000256" key="6">
    <source>
        <dbReference type="ARBA" id="ARBA00023136"/>
    </source>
</evidence>
<keyword evidence="8" id="KW-0175">Coiled coil</keyword>
<dbReference type="RefSeq" id="WP_089410024.1">
    <property type="nucleotide sequence ID" value="NZ_FZOU01000009.1"/>
</dbReference>
<evidence type="ECO:0000256" key="3">
    <source>
        <dbReference type="ARBA" id="ARBA00022448"/>
    </source>
</evidence>
<evidence type="ECO:0000313" key="11">
    <source>
        <dbReference type="EMBL" id="SNT36491.1"/>
    </source>
</evidence>
<dbReference type="Proteomes" id="UP000198356">
    <property type="component" value="Unassembled WGS sequence"/>
</dbReference>
<evidence type="ECO:0000313" key="12">
    <source>
        <dbReference type="Proteomes" id="UP000198356"/>
    </source>
</evidence>
<dbReference type="PANTHER" id="PTHR30026">
    <property type="entry name" value="OUTER MEMBRANE PROTEIN TOLC"/>
    <property type="match status" value="1"/>
</dbReference>
<dbReference type="EMBL" id="FZOU01000009">
    <property type="protein sequence ID" value="SNT36491.1"/>
    <property type="molecule type" value="Genomic_DNA"/>
</dbReference>
<feature type="region of interest" description="Disordered" evidence="9">
    <location>
        <begin position="237"/>
        <end position="256"/>
    </location>
</feature>
<evidence type="ECO:0000256" key="1">
    <source>
        <dbReference type="ARBA" id="ARBA00004442"/>
    </source>
</evidence>
<dbReference type="InterPro" id="IPR003423">
    <property type="entry name" value="OMP_efflux"/>
</dbReference>
<proteinExistence type="inferred from homology"/>
<comment type="similarity">
    <text evidence="2">Belongs to the outer membrane factor (OMF) (TC 1.B.17) family.</text>
</comment>
<evidence type="ECO:0000256" key="4">
    <source>
        <dbReference type="ARBA" id="ARBA00022452"/>
    </source>
</evidence>
<keyword evidence="7" id="KW-0998">Cell outer membrane</keyword>
<dbReference type="PANTHER" id="PTHR30026:SF23">
    <property type="entry name" value="TO APRF-PUTATIVE OUTER MEMBRANE EFFLUX PROTEIN OR SECRETED ALKALINE PHOSPHATASE-RELATED"/>
    <property type="match status" value="1"/>
</dbReference>
<dbReference type="GO" id="GO:0015562">
    <property type="term" value="F:efflux transmembrane transporter activity"/>
    <property type="evidence" value="ECO:0007669"/>
    <property type="project" value="InterPro"/>
</dbReference>
<feature type="coiled-coil region" evidence="8">
    <location>
        <begin position="613"/>
        <end position="640"/>
    </location>
</feature>
<keyword evidence="12" id="KW-1185">Reference proteome</keyword>
<feature type="compositionally biased region" description="Low complexity" evidence="9">
    <location>
        <begin position="282"/>
        <end position="301"/>
    </location>
</feature>
<keyword evidence="10" id="KW-0732">Signal</keyword>
<sequence>MRRLTRAASMLMVSAIPWVAAYAQQGTQPPPFTAPNPPTPSAPQSPGQQAAPKQQRPSVAPDAPLPQPDKSTVDLRDLPPMAKQQHAPSPPSPLMQSVAGSDTSPRKEALPNLNTHWYSLIGPYHAARAPELSMASPLGLAGMVRDGKLYLSLHDAIELAIQNNLDVEISRYNLLLADTDLTRARGGGSLRGLDYTIQQTVPGEGGMTSPLLITTTTGTNAPTSVNITDLSQVTQTGAGAQQTLSENGSSMFSSGPQVPLFDPVVTGQLSYFRRSDQDTLVSTSGTSTTSSSSSTDGASTSTPSVSYVGLAAEYQQGFSTGAQIDGYIDNSAQVLYASNSQYNPFHSPSSSLTLTQPLLRGRGSAVNLRFVHIAQIDRKVSRLLFEQQLLETIYGISRLYYDLVSLGENIGVKQESLAAAQKLYDDDKSQLEQGTLAPIEVTRAQALLSSSRLDLIQAQGEYRQQEAILREQLVRSLGDPMANVLSIVPVDKIEVPDAPPALDVPGLTQDALTNRPDLAQAGLQLKANEIAANGSRNNVRPSLNVYGNVQTRGSSLVPYQTLGSPGTGLTAVNPALSQGGLRLSTIYQGGLQLNMPLRNRIAQADSARDAIQVRQAQSRAQKLENDIRQQVENAAIALENAHQAYAAAVESRNFQQQLLQAEIDKFSVGASTNFLIVQDEAYLAQARSTEVAARSDWMKARLSLDRALGNLLESNHVVFDDAVQGKTP</sequence>
<evidence type="ECO:0000256" key="2">
    <source>
        <dbReference type="ARBA" id="ARBA00007613"/>
    </source>
</evidence>
<keyword evidence="4" id="KW-1134">Transmembrane beta strand</keyword>
<dbReference type="InterPro" id="IPR051906">
    <property type="entry name" value="TolC-like"/>
</dbReference>
<name>A0A239M1C5_9BACT</name>
<feature type="compositionally biased region" description="Polar residues" evidence="9">
    <location>
        <begin position="94"/>
        <end position="103"/>
    </location>
</feature>
<keyword evidence="3" id="KW-0813">Transport</keyword>
<gene>
    <name evidence="11" type="ORF">SAMN05421770_10939</name>
</gene>
<dbReference type="GO" id="GO:1990281">
    <property type="term" value="C:efflux pump complex"/>
    <property type="evidence" value="ECO:0007669"/>
    <property type="project" value="TreeGrafter"/>
</dbReference>
<organism evidence="11 12">
    <name type="scientific">Granulicella rosea</name>
    <dbReference type="NCBI Taxonomy" id="474952"/>
    <lineage>
        <taxon>Bacteria</taxon>
        <taxon>Pseudomonadati</taxon>
        <taxon>Acidobacteriota</taxon>
        <taxon>Terriglobia</taxon>
        <taxon>Terriglobales</taxon>
        <taxon>Acidobacteriaceae</taxon>
        <taxon>Granulicella</taxon>
    </lineage>
</organism>
<dbReference type="GO" id="GO:0015288">
    <property type="term" value="F:porin activity"/>
    <property type="evidence" value="ECO:0007669"/>
    <property type="project" value="TreeGrafter"/>
</dbReference>
<evidence type="ECO:0000256" key="10">
    <source>
        <dbReference type="SAM" id="SignalP"/>
    </source>
</evidence>
<dbReference type="Gene3D" id="1.20.1600.10">
    <property type="entry name" value="Outer membrane efflux proteins (OEP)"/>
    <property type="match status" value="1"/>
</dbReference>
<dbReference type="AlphaFoldDB" id="A0A239M1C5"/>
<feature type="compositionally biased region" description="Low complexity" evidence="9">
    <location>
        <begin position="44"/>
        <end position="55"/>
    </location>
</feature>
<dbReference type="GO" id="GO:0009279">
    <property type="term" value="C:cell outer membrane"/>
    <property type="evidence" value="ECO:0007669"/>
    <property type="project" value="UniProtKB-SubCell"/>
</dbReference>
<keyword evidence="5" id="KW-0812">Transmembrane</keyword>
<feature type="chain" id="PRO_5012760310" evidence="10">
    <location>
        <begin position="24"/>
        <end position="728"/>
    </location>
</feature>
<feature type="region of interest" description="Disordered" evidence="9">
    <location>
        <begin position="25"/>
        <end position="109"/>
    </location>
</feature>
<dbReference type="SUPFAM" id="SSF56954">
    <property type="entry name" value="Outer membrane efflux proteins (OEP)"/>
    <property type="match status" value="1"/>
</dbReference>